<feature type="domain" description="F-box/LRR-repeat protein 15/At3g58940/PEG3-like LRR" evidence="1">
    <location>
        <begin position="119"/>
        <end position="250"/>
    </location>
</feature>
<dbReference type="PANTHER" id="PTHR31900">
    <property type="entry name" value="F-BOX/RNI SUPERFAMILY PROTEIN-RELATED"/>
    <property type="match status" value="1"/>
</dbReference>
<name>A0AAW1M500_SAPOF</name>
<dbReference type="SUPFAM" id="SSF81383">
    <property type="entry name" value="F-box domain"/>
    <property type="match status" value="1"/>
</dbReference>
<dbReference type="Proteomes" id="UP001443914">
    <property type="component" value="Unassembled WGS sequence"/>
</dbReference>
<proteinExistence type="predicted"/>
<evidence type="ECO:0000313" key="2">
    <source>
        <dbReference type="EMBL" id="KAK9741726.1"/>
    </source>
</evidence>
<dbReference type="Pfam" id="PF24758">
    <property type="entry name" value="LRR_At5g56370"/>
    <property type="match status" value="1"/>
</dbReference>
<dbReference type="InterPro" id="IPR055411">
    <property type="entry name" value="LRR_FXL15/At3g58940/PEG3-like"/>
</dbReference>
<dbReference type="AlphaFoldDB" id="A0AAW1M500"/>
<dbReference type="InterPro" id="IPR050232">
    <property type="entry name" value="FBL13/AtMIF1-like"/>
</dbReference>
<dbReference type="SUPFAM" id="SSF52047">
    <property type="entry name" value="RNI-like"/>
    <property type="match status" value="1"/>
</dbReference>
<comment type="caution">
    <text evidence="2">The sequence shown here is derived from an EMBL/GenBank/DDBJ whole genome shotgun (WGS) entry which is preliminary data.</text>
</comment>
<sequence>MDSEVEVLDTLAELSDETLIHILSFLPTVDAVRTMLVKRFGTLWTFLPNLDLDDSMFDLWYNNFPDDDDEGCSSLNLAFFIFVRNVLSCHRSSKITRFRLHMGDCYYSDVEERNLSHELDSWIEFALRKNVEILEFNVGMVEPCELPYKLPFSEFVSDSLTELKLEFLEMKLQTRIQMGVLRVLTLIRVEISDAVFQEIVRGCPLLQELEIYNCTLNNLKIDASNVETLILDTSEHYDSGPVINCPHLRSFRFTGFVNCIEVQDLSSLVDVTFNLSSQYLEFKEFDQFLAALKPVLSAKVVSFSCEFVTVLFHCMLKHLPQLSINWKRVELSMWLTEKHIPGLSRLLRHSPYLEELVIDVTAWHSEFLQPIEAELDNYSMEEEEYLWSTLKRIVISNISMCSYPTLVRLMNSLLKNASVLSELVICYKTDHKSLYNSVLSSEEWAEFCNKLPTFPKACPHMRVSLF</sequence>
<organism evidence="2 3">
    <name type="scientific">Saponaria officinalis</name>
    <name type="common">Common soapwort</name>
    <name type="synonym">Lychnis saponaria</name>
    <dbReference type="NCBI Taxonomy" id="3572"/>
    <lineage>
        <taxon>Eukaryota</taxon>
        <taxon>Viridiplantae</taxon>
        <taxon>Streptophyta</taxon>
        <taxon>Embryophyta</taxon>
        <taxon>Tracheophyta</taxon>
        <taxon>Spermatophyta</taxon>
        <taxon>Magnoliopsida</taxon>
        <taxon>eudicotyledons</taxon>
        <taxon>Gunneridae</taxon>
        <taxon>Pentapetalae</taxon>
        <taxon>Caryophyllales</taxon>
        <taxon>Caryophyllaceae</taxon>
        <taxon>Caryophylleae</taxon>
        <taxon>Saponaria</taxon>
    </lineage>
</organism>
<keyword evidence="3" id="KW-1185">Reference proteome</keyword>
<protein>
    <recommendedName>
        <fullName evidence="1">F-box/LRR-repeat protein 15/At3g58940/PEG3-like LRR domain-containing protein</fullName>
    </recommendedName>
</protein>
<dbReference type="PANTHER" id="PTHR31900:SF30">
    <property type="entry name" value="SUPERFAMILY PROTEIN, PUTATIVE-RELATED"/>
    <property type="match status" value="1"/>
</dbReference>
<dbReference type="EMBL" id="JBDFQZ010000003">
    <property type="protein sequence ID" value="KAK9741726.1"/>
    <property type="molecule type" value="Genomic_DNA"/>
</dbReference>
<dbReference type="InterPro" id="IPR032675">
    <property type="entry name" value="LRR_dom_sf"/>
</dbReference>
<dbReference type="InterPro" id="IPR036047">
    <property type="entry name" value="F-box-like_dom_sf"/>
</dbReference>
<evidence type="ECO:0000313" key="3">
    <source>
        <dbReference type="Proteomes" id="UP001443914"/>
    </source>
</evidence>
<accession>A0AAW1M500</accession>
<reference evidence="2" key="1">
    <citation type="submission" date="2024-03" db="EMBL/GenBank/DDBJ databases">
        <title>WGS assembly of Saponaria officinalis var. Norfolk2.</title>
        <authorList>
            <person name="Jenkins J."/>
            <person name="Shu S."/>
            <person name="Grimwood J."/>
            <person name="Barry K."/>
            <person name="Goodstein D."/>
            <person name="Schmutz J."/>
            <person name="Leebens-Mack J."/>
            <person name="Osbourn A."/>
        </authorList>
    </citation>
    <scope>NUCLEOTIDE SEQUENCE [LARGE SCALE GENOMIC DNA]</scope>
    <source>
        <strain evidence="2">JIC</strain>
    </source>
</reference>
<dbReference type="Gene3D" id="3.80.10.10">
    <property type="entry name" value="Ribonuclease Inhibitor"/>
    <property type="match status" value="1"/>
</dbReference>
<gene>
    <name evidence="2" type="ORF">RND81_03G124100</name>
</gene>
<evidence type="ECO:0000259" key="1">
    <source>
        <dbReference type="Pfam" id="PF24758"/>
    </source>
</evidence>